<sequence>MLSLSNNELKTIGAATAKKPNILCMAHKTSKSAGWSFKPPRQELNLIQYTCQVEPLDVQLLNHLREQAQNTDDLSVLFNILPPVEQLVAEIPHTLPLLEAIYLKCELRTVEDGLLLPTKELCCEQVFCQLVWWTAFCEQSNTASVKKHCALFSDFQPCIATLMNIIGRQCPDLVKRAHEDRNQLKTCLESLGCHGLVNCSSGLIRMTDAVHLELLKHVENLKIICAQIKELQHDPKSNAPDPSCESHQRQMSMRLSQVFERLKLNETLQCVLEETFQNQHLGSLLRICRKRVGSDKLLIGLFNAFARAAPEDFALQQMDPIVAQLIVVFNNSYNKLLQMCPDDVNATRLSSGSSTSSVSQGMPSLNEKFSVRSSSENSIQFDSLKQEISKLRKELRIANYTITQLREKSEEETIIKESSLPIPDYPDATAYYKSSTKDQLSQLVTRFGELFIFASNELRDSLDTLPEMEGEDDLQAIFGHDTLIVTFNVVKEHIEDKKLAVLKALGSDNNNATESKELTIFENALSSQLYKEFTTTKAGGAIAEELCQEVFKKLKEYPGIEECMTVHQFIQKCITMSWDIQCCPDHKLKLEYDGLEFEPSRHSRGAYSGTTTNVVNYIWPAMIDTSDNRVLLKAIVLT</sequence>
<reference evidence="15 16" key="1">
    <citation type="submission" date="2022-05" db="EMBL/GenBank/DDBJ databases">
        <title>Chromosome-level reference genomes for two strains of Caenorhabditis briggsae: an improved platform for comparative genomics.</title>
        <authorList>
            <person name="Stevens L."/>
            <person name="Andersen E.C."/>
        </authorList>
    </citation>
    <scope>NUCLEOTIDE SEQUENCE [LARGE SCALE GENOMIC DNA]</scope>
    <source>
        <strain evidence="15">QX1410_ONT</strain>
        <tissue evidence="15">Whole-organism</tissue>
    </source>
</reference>
<protein>
    <recommendedName>
        <fullName evidence="5">Mitochondria-eating protein</fullName>
    </recommendedName>
    <alternativeName>
        <fullName evidence="12">Spermatogenesis-associated protein 18</fullName>
    </alternativeName>
</protein>
<dbReference type="EMBL" id="CP090896">
    <property type="protein sequence ID" value="ULT82555.1"/>
    <property type="molecule type" value="Genomic_DNA"/>
</dbReference>
<keyword evidence="7" id="KW-1000">Mitochondrion outer membrane</keyword>
<keyword evidence="9" id="KW-0446">Lipid-binding</keyword>
<name>A0AAE8ZW72_CAEBR</name>
<dbReference type="Proteomes" id="UP000827892">
    <property type="component" value="Chromosome X"/>
</dbReference>
<organism evidence="15 16">
    <name type="scientific">Caenorhabditis briggsae</name>
    <dbReference type="NCBI Taxonomy" id="6238"/>
    <lineage>
        <taxon>Eukaryota</taxon>
        <taxon>Metazoa</taxon>
        <taxon>Ecdysozoa</taxon>
        <taxon>Nematoda</taxon>
        <taxon>Chromadorea</taxon>
        <taxon>Rhabditida</taxon>
        <taxon>Rhabditina</taxon>
        <taxon>Rhabditomorpha</taxon>
        <taxon>Rhabditoidea</taxon>
        <taxon>Rhabditidae</taxon>
        <taxon>Peloderinae</taxon>
        <taxon>Caenorhabditis</taxon>
    </lineage>
</organism>
<evidence type="ECO:0000256" key="10">
    <source>
        <dbReference type="ARBA" id="ARBA00023128"/>
    </source>
</evidence>
<dbReference type="GO" id="GO:0035694">
    <property type="term" value="P:mitochondrial protein catabolic process"/>
    <property type="evidence" value="ECO:0007669"/>
    <property type="project" value="InterPro"/>
</dbReference>
<dbReference type="InterPro" id="IPR026169">
    <property type="entry name" value="MIEAP"/>
</dbReference>
<evidence type="ECO:0000256" key="1">
    <source>
        <dbReference type="ARBA" id="ARBA00004294"/>
    </source>
</evidence>
<dbReference type="GO" id="GO:0008289">
    <property type="term" value="F:lipid binding"/>
    <property type="evidence" value="ECO:0007669"/>
    <property type="project" value="UniProtKB-KW"/>
</dbReference>
<dbReference type="GO" id="GO:0005741">
    <property type="term" value="C:mitochondrial outer membrane"/>
    <property type="evidence" value="ECO:0007669"/>
    <property type="project" value="UniProtKB-SubCell"/>
</dbReference>
<evidence type="ECO:0000256" key="6">
    <source>
        <dbReference type="ARBA" id="ARBA00022490"/>
    </source>
</evidence>
<evidence type="ECO:0000313" key="15">
    <source>
        <dbReference type="EMBL" id="ULT82555.1"/>
    </source>
</evidence>
<evidence type="ECO:0000256" key="9">
    <source>
        <dbReference type="ARBA" id="ARBA00023121"/>
    </source>
</evidence>
<feature type="coiled-coil region" evidence="13">
    <location>
        <begin position="381"/>
        <end position="408"/>
    </location>
</feature>
<keyword evidence="11" id="KW-0472">Membrane</keyword>
<evidence type="ECO:0000256" key="8">
    <source>
        <dbReference type="ARBA" id="ARBA00023054"/>
    </source>
</evidence>
<evidence type="ECO:0000256" key="13">
    <source>
        <dbReference type="SAM" id="Coils"/>
    </source>
</evidence>
<evidence type="ECO:0000256" key="2">
    <source>
        <dbReference type="ARBA" id="ARBA00004305"/>
    </source>
</evidence>
<comment type="subcellular location">
    <subcellularLocation>
        <location evidence="3">Cytoplasm</location>
    </subcellularLocation>
    <subcellularLocation>
        <location evidence="2">Mitochondrion matrix</location>
    </subcellularLocation>
    <subcellularLocation>
        <location evidence="1">Mitochondrion outer membrane</location>
    </subcellularLocation>
</comment>
<keyword evidence="8 13" id="KW-0175">Coiled coil</keyword>
<feature type="domain" description="Mitochondria-eating protein C-terminal" evidence="14">
    <location>
        <begin position="441"/>
        <end position="638"/>
    </location>
</feature>
<keyword evidence="10" id="KW-0496">Mitochondrion</keyword>
<evidence type="ECO:0000256" key="12">
    <source>
        <dbReference type="ARBA" id="ARBA00032687"/>
    </source>
</evidence>
<proteinExistence type="inferred from homology"/>
<dbReference type="InterPro" id="IPR031981">
    <property type="entry name" value="MIEAP_C"/>
</dbReference>
<gene>
    <name evidence="15" type="ORF">L3Y34_012071</name>
</gene>
<dbReference type="GO" id="GO:0005759">
    <property type="term" value="C:mitochondrial matrix"/>
    <property type="evidence" value="ECO:0007669"/>
    <property type="project" value="UniProtKB-SubCell"/>
</dbReference>
<dbReference type="AlphaFoldDB" id="A0AAE8ZW72"/>
<evidence type="ECO:0000256" key="11">
    <source>
        <dbReference type="ARBA" id="ARBA00023136"/>
    </source>
</evidence>
<evidence type="ECO:0000256" key="5">
    <source>
        <dbReference type="ARBA" id="ARBA00019863"/>
    </source>
</evidence>
<accession>A0AAE8ZW72</accession>
<comment type="similarity">
    <text evidence="4">Belongs to the MIEAP family.</text>
</comment>
<dbReference type="PANTHER" id="PTHR21771">
    <property type="entry name" value="MITOCHONDRIA-EATING PROTEIN-RELATED"/>
    <property type="match status" value="1"/>
</dbReference>
<evidence type="ECO:0000313" key="16">
    <source>
        <dbReference type="Proteomes" id="UP000827892"/>
    </source>
</evidence>
<evidence type="ECO:0000256" key="7">
    <source>
        <dbReference type="ARBA" id="ARBA00022787"/>
    </source>
</evidence>
<evidence type="ECO:0000256" key="3">
    <source>
        <dbReference type="ARBA" id="ARBA00004496"/>
    </source>
</evidence>
<dbReference type="Pfam" id="PF16026">
    <property type="entry name" value="MIEAP"/>
    <property type="match status" value="1"/>
</dbReference>
<dbReference type="PANTHER" id="PTHR21771:SF1">
    <property type="entry name" value="MITOCHONDRIA-EATING PROTEIN"/>
    <property type="match status" value="1"/>
</dbReference>
<evidence type="ECO:0000256" key="4">
    <source>
        <dbReference type="ARBA" id="ARBA00008233"/>
    </source>
</evidence>
<keyword evidence="6" id="KW-0963">Cytoplasm</keyword>
<evidence type="ECO:0000259" key="14">
    <source>
        <dbReference type="Pfam" id="PF16026"/>
    </source>
</evidence>